<keyword evidence="9" id="KW-0406">Ion transport</keyword>
<proteinExistence type="inferred from homology"/>
<evidence type="ECO:0000256" key="2">
    <source>
        <dbReference type="ARBA" id="ARBA00006526"/>
    </source>
</evidence>
<accession>A0A2S1CTB7</accession>
<reference evidence="13 14" key="2">
    <citation type="submission" date="2019-10" db="EMBL/GenBank/DDBJ databases">
        <authorList>
            <person name="Karimi E."/>
        </authorList>
    </citation>
    <scope>NUCLEOTIDE SEQUENCE [LARGE SCALE GENOMIC DNA]</scope>
    <source>
        <strain evidence="13">Pantoea sp. 111</strain>
    </source>
</reference>
<dbReference type="GO" id="GO:0016887">
    <property type="term" value="F:ATP hydrolysis activity"/>
    <property type="evidence" value="ECO:0007669"/>
    <property type="project" value="InterPro"/>
</dbReference>
<dbReference type="PROSITE" id="PS00211">
    <property type="entry name" value="ABC_TRANSPORTER_1"/>
    <property type="match status" value="1"/>
</dbReference>
<evidence type="ECO:0000256" key="5">
    <source>
        <dbReference type="ARBA" id="ARBA00022496"/>
    </source>
</evidence>
<evidence type="ECO:0000256" key="9">
    <source>
        <dbReference type="ARBA" id="ARBA00023065"/>
    </source>
</evidence>
<evidence type="ECO:0000313" key="14">
    <source>
        <dbReference type="Proteomes" id="UP000433737"/>
    </source>
</evidence>
<dbReference type="SMART" id="SM00382">
    <property type="entry name" value="AAA"/>
    <property type="match status" value="1"/>
</dbReference>
<organism evidence="12">
    <name type="scientific">Pantoea brenneri</name>
    <dbReference type="NCBI Taxonomy" id="472694"/>
    <lineage>
        <taxon>Bacteria</taxon>
        <taxon>Pseudomonadati</taxon>
        <taxon>Pseudomonadota</taxon>
        <taxon>Gammaproteobacteria</taxon>
        <taxon>Enterobacterales</taxon>
        <taxon>Erwiniaceae</taxon>
        <taxon>Pantoea</taxon>
    </lineage>
</organism>
<dbReference type="GO" id="GO:0005886">
    <property type="term" value="C:plasma membrane"/>
    <property type="evidence" value="ECO:0007669"/>
    <property type="project" value="UniProtKB-SubCell"/>
</dbReference>
<keyword evidence="4" id="KW-1003">Cell membrane</keyword>
<comment type="subcellular location">
    <subcellularLocation>
        <location evidence="1">Cell membrane</location>
        <topology evidence="1">Peripheral membrane protein</topology>
    </subcellularLocation>
</comment>
<keyword evidence="3" id="KW-0813">Transport</keyword>
<keyword evidence="7 12" id="KW-0067">ATP-binding</keyword>
<dbReference type="PANTHER" id="PTHR42771">
    <property type="entry name" value="IRON(3+)-HYDROXAMATE IMPORT ATP-BINDING PROTEIN FHUC"/>
    <property type="match status" value="1"/>
</dbReference>
<evidence type="ECO:0000256" key="8">
    <source>
        <dbReference type="ARBA" id="ARBA00023004"/>
    </source>
</evidence>
<dbReference type="Gene3D" id="3.40.50.300">
    <property type="entry name" value="P-loop containing nucleotide triphosphate hydrolases"/>
    <property type="match status" value="1"/>
</dbReference>
<dbReference type="PANTHER" id="PTHR42771:SF12">
    <property type="entry name" value="FE(3+) DICITRATE TRANSPORT ATP-BINDING PROTEIN FECE-RELATED"/>
    <property type="match status" value="1"/>
</dbReference>
<dbReference type="InterPro" id="IPR003593">
    <property type="entry name" value="AAA+_ATPase"/>
</dbReference>
<sequence>MTVTTRLQGNALTLGYDKKIVAENLSVAIPDGELTVIIGPNACGKSTLLRTLSRLARPLQGEVLLDGNAIAHYSTKEVARRLGLLPQSSNAPAGISVSELVARGRYPHQPLFGRWRQEDEVAVQQAMLATGVADLAQQQVDTLSGGQRQRVWIAMVLAQQTPLLLLDEPTTWLDIAHQIELLELMQDLNRQHGRTLVVVLHDLNQACRYASHLIAMRDGKIIAQGKPADIVTPALIETIYGLRCMIVDDPVAHTPMIVPLGRAAS</sequence>
<dbReference type="PROSITE" id="PS50893">
    <property type="entry name" value="ABC_TRANSPORTER_2"/>
    <property type="match status" value="1"/>
</dbReference>
<dbReference type="GO" id="GO:0006826">
    <property type="term" value="P:iron ion transport"/>
    <property type="evidence" value="ECO:0007669"/>
    <property type="project" value="UniProtKB-KW"/>
</dbReference>
<dbReference type="FunFam" id="3.40.50.300:FF:000134">
    <property type="entry name" value="Iron-enterobactin ABC transporter ATP-binding protein"/>
    <property type="match status" value="1"/>
</dbReference>
<evidence type="ECO:0000313" key="13">
    <source>
        <dbReference type="EMBL" id="VXB30786.1"/>
    </source>
</evidence>
<keyword evidence="8" id="KW-0408">Iron</keyword>
<keyword evidence="10" id="KW-0472">Membrane</keyword>
<keyword evidence="5" id="KW-0410">Iron transport</keyword>
<dbReference type="Proteomes" id="UP000433737">
    <property type="component" value="Unassembled WGS sequence"/>
</dbReference>
<dbReference type="CDD" id="cd03214">
    <property type="entry name" value="ABC_Iron-Siderophores_B12_Hemin"/>
    <property type="match status" value="1"/>
</dbReference>
<dbReference type="InterPro" id="IPR027417">
    <property type="entry name" value="P-loop_NTPase"/>
</dbReference>
<feature type="domain" description="ABC transporter" evidence="11">
    <location>
        <begin position="7"/>
        <end position="243"/>
    </location>
</feature>
<dbReference type="SUPFAM" id="SSF52540">
    <property type="entry name" value="P-loop containing nucleoside triphosphate hydrolases"/>
    <property type="match status" value="1"/>
</dbReference>
<reference evidence="12" key="1">
    <citation type="submission" date="2018-03" db="EMBL/GenBank/DDBJ databases">
        <title>The evolution of three siderophore biosynthetic clusters in environmental and host-associating strains of Pantoea.</title>
        <authorList>
            <person name="Soutar C.D."/>
            <person name="Stavrinides J."/>
        </authorList>
    </citation>
    <scope>NUCLEOTIDE SEQUENCE</scope>
    <source>
        <strain evidence="12">B016381</strain>
    </source>
</reference>
<dbReference type="EMBL" id="MH015083">
    <property type="protein sequence ID" value="AWD38129.1"/>
    <property type="molecule type" value="Genomic_DNA"/>
</dbReference>
<evidence type="ECO:0000256" key="7">
    <source>
        <dbReference type="ARBA" id="ARBA00022840"/>
    </source>
</evidence>
<dbReference type="AlphaFoldDB" id="A0A2S1CTB7"/>
<dbReference type="RefSeq" id="WP_159223190.1">
    <property type="nucleotide sequence ID" value="NZ_JAOBYT010000003.1"/>
</dbReference>
<protein>
    <submittedName>
        <fullName evidence="12">Ferric enterobactin transport ATP-binding protein FepC</fullName>
    </submittedName>
    <submittedName>
        <fullName evidence="13">Iron-enterobactin transporter subunit ATP-binding component of ABC superfamily</fullName>
    </submittedName>
</protein>
<dbReference type="InterPro" id="IPR017871">
    <property type="entry name" value="ABC_transporter-like_CS"/>
</dbReference>
<evidence type="ECO:0000256" key="3">
    <source>
        <dbReference type="ARBA" id="ARBA00022448"/>
    </source>
</evidence>
<gene>
    <name evidence="12" type="primary">fepC</name>
    <name evidence="13" type="ORF">PANT111_130306</name>
</gene>
<name>A0A2S1CTB7_9GAMM</name>
<dbReference type="InterPro" id="IPR003439">
    <property type="entry name" value="ABC_transporter-like_ATP-bd"/>
</dbReference>
<evidence type="ECO:0000256" key="1">
    <source>
        <dbReference type="ARBA" id="ARBA00004202"/>
    </source>
</evidence>
<dbReference type="GO" id="GO:0005524">
    <property type="term" value="F:ATP binding"/>
    <property type="evidence" value="ECO:0007669"/>
    <property type="project" value="UniProtKB-KW"/>
</dbReference>
<accession>A0A653PMB3</accession>
<dbReference type="EMBL" id="CABWMH010000005">
    <property type="protein sequence ID" value="VXB30786.1"/>
    <property type="molecule type" value="Genomic_DNA"/>
</dbReference>
<evidence type="ECO:0000256" key="4">
    <source>
        <dbReference type="ARBA" id="ARBA00022475"/>
    </source>
</evidence>
<evidence type="ECO:0000256" key="6">
    <source>
        <dbReference type="ARBA" id="ARBA00022741"/>
    </source>
</evidence>
<evidence type="ECO:0000259" key="11">
    <source>
        <dbReference type="PROSITE" id="PS50893"/>
    </source>
</evidence>
<dbReference type="Pfam" id="PF00005">
    <property type="entry name" value="ABC_tran"/>
    <property type="match status" value="1"/>
</dbReference>
<evidence type="ECO:0000256" key="10">
    <source>
        <dbReference type="ARBA" id="ARBA00023136"/>
    </source>
</evidence>
<evidence type="ECO:0000313" key="12">
    <source>
        <dbReference type="EMBL" id="AWD38129.1"/>
    </source>
</evidence>
<comment type="similarity">
    <text evidence="2">Belongs to the ABC transporter superfamily. Drug exporter-2 (TC 3.A.1.117) family.</text>
</comment>
<keyword evidence="6" id="KW-0547">Nucleotide-binding</keyword>
<dbReference type="InterPro" id="IPR051535">
    <property type="entry name" value="Siderophore_ABC-ATPase"/>
</dbReference>